<feature type="compositionally biased region" description="Low complexity" evidence="1">
    <location>
        <begin position="254"/>
        <end position="263"/>
    </location>
</feature>
<dbReference type="Proteomes" id="UP001497480">
    <property type="component" value="Unassembled WGS sequence"/>
</dbReference>
<accession>A0AAV1X7D7</accession>
<gene>
    <name evidence="2" type="ORF">LLUT_LOCUS17856</name>
</gene>
<sequence>MSKLLSEFIMSKEGSNMREGELEKSFQVPVSRPELSSFQDLQRPDQFRNEEMGGKFEELFDVALPPSQGTITGFGSSYHLPMSNSTSELIFQPSQTVQPPSMPQGYSQNPHGAALNASSSPFPRTQTQTPLAENHNFQRPKSGQGKKVNKDKTQSNLLSSFYPLAMAKSTQNQVPNTEQMKMTLPDNVQQLAPIQVGNPPTMLDNIQQMSPIQVGNPPNNDKESAPTWMGNRLPLQLNNQQLASNQVDNLPTLSNNGQQSSSSRNVRMKMTSPDNIGMTHIANNPPTFSNNNQQLASIEVGNQHHFPGNDQQLSPIRIGNPPVLQNNDQQLAPIQFGSFQNPSPEGNENPPRPTRMKETSDGGY</sequence>
<feature type="region of interest" description="Disordered" evidence="1">
    <location>
        <begin position="303"/>
        <end position="364"/>
    </location>
</feature>
<evidence type="ECO:0000313" key="2">
    <source>
        <dbReference type="EMBL" id="CAL0316796.1"/>
    </source>
</evidence>
<comment type="caution">
    <text evidence="2">The sequence shown here is derived from an EMBL/GenBank/DDBJ whole genome shotgun (WGS) entry which is preliminary data.</text>
</comment>
<protein>
    <submittedName>
        <fullName evidence="2">Uncharacterized protein</fullName>
    </submittedName>
</protein>
<evidence type="ECO:0000256" key="1">
    <source>
        <dbReference type="SAM" id="MobiDB-lite"/>
    </source>
</evidence>
<feature type="compositionally biased region" description="Polar residues" evidence="1">
    <location>
        <begin position="93"/>
        <end position="141"/>
    </location>
</feature>
<feature type="region of interest" description="Disordered" evidence="1">
    <location>
        <begin position="93"/>
        <end position="151"/>
    </location>
</feature>
<name>A0AAV1X7D7_LUPLU</name>
<proteinExistence type="predicted"/>
<organism evidence="2 3">
    <name type="scientific">Lupinus luteus</name>
    <name type="common">European yellow lupine</name>
    <dbReference type="NCBI Taxonomy" id="3873"/>
    <lineage>
        <taxon>Eukaryota</taxon>
        <taxon>Viridiplantae</taxon>
        <taxon>Streptophyta</taxon>
        <taxon>Embryophyta</taxon>
        <taxon>Tracheophyta</taxon>
        <taxon>Spermatophyta</taxon>
        <taxon>Magnoliopsida</taxon>
        <taxon>eudicotyledons</taxon>
        <taxon>Gunneridae</taxon>
        <taxon>Pentapetalae</taxon>
        <taxon>rosids</taxon>
        <taxon>fabids</taxon>
        <taxon>Fabales</taxon>
        <taxon>Fabaceae</taxon>
        <taxon>Papilionoideae</taxon>
        <taxon>50 kb inversion clade</taxon>
        <taxon>genistoids sensu lato</taxon>
        <taxon>core genistoids</taxon>
        <taxon>Genisteae</taxon>
        <taxon>Lupinus</taxon>
    </lineage>
</organism>
<keyword evidence="3" id="KW-1185">Reference proteome</keyword>
<reference evidence="2 3" key="1">
    <citation type="submission" date="2024-03" db="EMBL/GenBank/DDBJ databases">
        <authorList>
            <person name="Martinez-Hernandez J."/>
        </authorList>
    </citation>
    <scope>NUCLEOTIDE SEQUENCE [LARGE SCALE GENOMIC DNA]</scope>
</reference>
<feature type="compositionally biased region" description="Polar residues" evidence="1">
    <location>
        <begin position="323"/>
        <end position="346"/>
    </location>
</feature>
<dbReference type="AlphaFoldDB" id="A0AAV1X7D7"/>
<evidence type="ECO:0000313" key="3">
    <source>
        <dbReference type="Proteomes" id="UP001497480"/>
    </source>
</evidence>
<feature type="compositionally biased region" description="Basic and acidic residues" evidence="1">
    <location>
        <begin position="355"/>
        <end position="364"/>
    </location>
</feature>
<feature type="region of interest" description="Disordered" evidence="1">
    <location>
        <begin position="248"/>
        <end position="271"/>
    </location>
</feature>
<dbReference type="EMBL" id="CAXHTB010000012">
    <property type="protein sequence ID" value="CAL0316796.1"/>
    <property type="molecule type" value="Genomic_DNA"/>
</dbReference>